<reference evidence="3" key="2">
    <citation type="submission" date="2020-06" db="EMBL/GenBank/DDBJ databases">
        <title>Helianthus annuus Genome sequencing and assembly Release 2.</title>
        <authorList>
            <person name="Gouzy J."/>
            <person name="Langlade N."/>
            <person name="Munos S."/>
        </authorList>
    </citation>
    <scope>NUCLEOTIDE SEQUENCE</scope>
    <source>
        <tissue evidence="3">Leaves</tissue>
    </source>
</reference>
<evidence type="ECO:0000256" key="1">
    <source>
        <dbReference type="SAM" id="MobiDB-lite"/>
    </source>
</evidence>
<reference evidence="3" key="1">
    <citation type="journal article" date="2017" name="Nature">
        <title>The sunflower genome provides insights into oil metabolism, flowering and Asterid evolution.</title>
        <authorList>
            <person name="Badouin H."/>
            <person name="Gouzy J."/>
            <person name="Grassa C.J."/>
            <person name="Murat F."/>
            <person name="Staton S.E."/>
            <person name="Cottret L."/>
            <person name="Lelandais-Briere C."/>
            <person name="Owens G.L."/>
            <person name="Carrere S."/>
            <person name="Mayjonade B."/>
            <person name="Legrand L."/>
            <person name="Gill N."/>
            <person name="Kane N.C."/>
            <person name="Bowers J.E."/>
            <person name="Hubner S."/>
            <person name="Bellec A."/>
            <person name="Berard A."/>
            <person name="Berges H."/>
            <person name="Blanchet N."/>
            <person name="Boniface M.C."/>
            <person name="Brunel D."/>
            <person name="Catrice O."/>
            <person name="Chaidir N."/>
            <person name="Claudel C."/>
            <person name="Donnadieu C."/>
            <person name="Faraut T."/>
            <person name="Fievet G."/>
            <person name="Helmstetter N."/>
            <person name="King M."/>
            <person name="Knapp S.J."/>
            <person name="Lai Z."/>
            <person name="Le Paslier M.C."/>
            <person name="Lippi Y."/>
            <person name="Lorenzon L."/>
            <person name="Mandel J.R."/>
            <person name="Marage G."/>
            <person name="Marchand G."/>
            <person name="Marquand E."/>
            <person name="Bret-Mestries E."/>
            <person name="Morien E."/>
            <person name="Nambeesan S."/>
            <person name="Nguyen T."/>
            <person name="Pegot-Espagnet P."/>
            <person name="Pouilly N."/>
            <person name="Raftis F."/>
            <person name="Sallet E."/>
            <person name="Schiex T."/>
            <person name="Thomas J."/>
            <person name="Vandecasteele C."/>
            <person name="Vares D."/>
            <person name="Vear F."/>
            <person name="Vautrin S."/>
            <person name="Crespi M."/>
            <person name="Mangin B."/>
            <person name="Burke J.M."/>
            <person name="Salse J."/>
            <person name="Munos S."/>
            <person name="Vincourt P."/>
            <person name="Rieseberg L.H."/>
            <person name="Langlade N.B."/>
        </authorList>
    </citation>
    <scope>NUCLEOTIDE SEQUENCE</scope>
    <source>
        <tissue evidence="3">Leaves</tissue>
    </source>
</reference>
<keyword evidence="4" id="KW-1185">Reference proteome</keyword>
<keyword evidence="2" id="KW-1133">Transmembrane helix</keyword>
<evidence type="ECO:0000313" key="3">
    <source>
        <dbReference type="EMBL" id="KAF5786990.1"/>
    </source>
</evidence>
<gene>
    <name evidence="3" type="ORF">HanXRQr2_Chr10g0447801</name>
</gene>
<dbReference type="PANTHER" id="PTHR34427">
    <property type="entry name" value="DUF4283 DOMAIN PROTEIN"/>
    <property type="match status" value="1"/>
</dbReference>
<organism evidence="3 4">
    <name type="scientific">Helianthus annuus</name>
    <name type="common">Common sunflower</name>
    <dbReference type="NCBI Taxonomy" id="4232"/>
    <lineage>
        <taxon>Eukaryota</taxon>
        <taxon>Viridiplantae</taxon>
        <taxon>Streptophyta</taxon>
        <taxon>Embryophyta</taxon>
        <taxon>Tracheophyta</taxon>
        <taxon>Spermatophyta</taxon>
        <taxon>Magnoliopsida</taxon>
        <taxon>eudicotyledons</taxon>
        <taxon>Gunneridae</taxon>
        <taxon>Pentapetalae</taxon>
        <taxon>asterids</taxon>
        <taxon>campanulids</taxon>
        <taxon>Asterales</taxon>
        <taxon>Asteraceae</taxon>
        <taxon>Asteroideae</taxon>
        <taxon>Heliantheae alliance</taxon>
        <taxon>Heliantheae</taxon>
        <taxon>Helianthus</taxon>
    </lineage>
</organism>
<dbReference type="PANTHER" id="PTHR34427:SF5">
    <property type="entry name" value="DUF4283 DOMAIN-CONTAINING PROTEIN"/>
    <property type="match status" value="1"/>
</dbReference>
<dbReference type="Proteomes" id="UP000215914">
    <property type="component" value="Unassembled WGS sequence"/>
</dbReference>
<dbReference type="Gramene" id="mRNA:HanXRQr2_Chr10g0447801">
    <property type="protein sequence ID" value="CDS:HanXRQr2_Chr10g0447801.1"/>
    <property type="gene ID" value="HanXRQr2_Chr10g0447801"/>
</dbReference>
<name>A0A9K3HZ64_HELAN</name>
<feature type="transmembrane region" description="Helical" evidence="2">
    <location>
        <begin position="7"/>
        <end position="30"/>
    </location>
</feature>
<evidence type="ECO:0000256" key="2">
    <source>
        <dbReference type="SAM" id="Phobius"/>
    </source>
</evidence>
<feature type="region of interest" description="Disordered" evidence="1">
    <location>
        <begin position="158"/>
        <end position="234"/>
    </location>
</feature>
<evidence type="ECO:0008006" key="5">
    <source>
        <dbReference type="Google" id="ProtNLM"/>
    </source>
</evidence>
<dbReference type="AlphaFoldDB" id="A0A9K3HZ64"/>
<dbReference type="EMBL" id="MNCJ02000325">
    <property type="protein sequence ID" value="KAF5786990.1"/>
    <property type="molecule type" value="Genomic_DNA"/>
</dbReference>
<comment type="caution">
    <text evidence="3">The sequence shown here is derived from an EMBL/GenBank/DDBJ whole genome shotgun (WGS) entry which is preliminary data.</text>
</comment>
<sequence length="261" mass="29463">MISKRKFFSNLGVSLSSIHYIGGLTVLLNFRNTEEASVFLCKHDEWKDWFGQLDMWQGQSLPYDRIAWLKVLGVPLNLVEEEVFRRIGQEFGNVIHVVGLNPEIEDLSVNRVGVLIGDGNRNNNEVTLVWKRKSFNVWVSEEVDDWVPECLQPVDISGEEEEGNLAGDSSSEVESSEEEEQCPHSFNDAMHEERGSGPGDEVGDEKSSGKLDSNPLEHSLMDPATEDIGGGDHNSMYFFNYEDKGRRASKRTKMVSIIHRS</sequence>
<keyword evidence="2" id="KW-0812">Transmembrane</keyword>
<protein>
    <recommendedName>
        <fullName evidence="5">Nucleotide-binding alpha-beta plait domain-containing protein</fullName>
    </recommendedName>
</protein>
<keyword evidence="2" id="KW-0472">Membrane</keyword>
<evidence type="ECO:0000313" key="4">
    <source>
        <dbReference type="Proteomes" id="UP000215914"/>
    </source>
</evidence>
<accession>A0A9K3HZ64</accession>
<proteinExistence type="predicted"/>